<evidence type="ECO:0000259" key="1">
    <source>
        <dbReference type="Pfam" id="PF13521"/>
    </source>
</evidence>
<dbReference type="RefSeq" id="WP_123214792.1">
    <property type="nucleotide sequence ID" value="NZ_RJTM01000026.1"/>
</dbReference>
<dbReference type="AlphaFoldDB" id="A0A3N0EU27"/>
<comment type="caution">
    <text evidence="2">The sequence shown here is derived from an EMBL/GenBank/DDBJ whole genome shotgun (WGS) entry which is preliminary data.</text>
</comment>
<gene>
    <name evidence="2" type="ORF">ED312_04370</name>
</gene>
<name>A0A3N0EU27_SINP1</name>
<organism evidence="2 3">
    <name type="scientific">Sinomicrobium pectinilyticum</name>
    <dbReference type="NCBI Taxonomy" id="1084421"/>
    <lineage>
        <taxon>Bacteria</taxon>
        <taxon>Pseudomonadati</taxon>
        <taxon>Bacteroidota</taxon>
        <taxon>Flavobacteriia</taxon>
        <taxon>Flavobacteriales</taxon>
        <taxon>Flavobacteriaceae</taxon>
        <taxon>Sinomicrobium</taxon>
    </lineage>
</organism>
<keyword evidence="3" id="KW-1185">Reference proteome</keyword>
<dbReference type="Pfam" id="PF13521">
    <property type="entry name" value="AAA_28"/>
    <property type="match status" value="1"/>
</dbReference>
<evidence type="ECO:0000313" key="3">
    <source>
        <dbReference type="Proteomes" id="UP000267469"/>
    </source>
</evidence>
<accession>A0A3N0EU27</accession>
<dbReference type="EMBL" id="RJTM01000026">
    <property type="protein sequence ID" value="RNL91415.1"/>
    <property type="molecule type" value="Genomic_DNA"/>
</dbReference>
<sequence length="188" mass="22197">MLPKNIQEENGFYVFTGGPGVGKTTTLLALSRSGFEYVPEVAREIIREQMDNKGNALPWKNKKKYRDIMLRRSIDSYRSAREREKTDILLFDRGIPDSLAYSRLENIPLSEALEDEIHKYRYNTTVFLFPAWEEIYRTDGERKQDFEEALRTYEIMADTYTKLNYKIVELPKTNVEDRVKFILNHLNL</sequence>
<evidence type="ECO:0000313" key="2">
    <source>
        <dbReference type="EMBL" id="RNL91415.1"/>
    </source>
</evidence>
<dbReference type="SUPFAM" id="SSF52540">
    <property type="entry name" value="P-loop containing nucleoside triphosphate hydrolases"/>
    <property type="match status" value="1"/>
</dbReference>
<reference evidence="2 3" key="1">
    <citation type="submission" date="2018-10" db="EMBL/GenBank/DDBJ databases">
        <title>Sinomicrobium pectinilyticum sp. nov., a pectinase-producing bacterium isolated from alkaline and saline soil, and emended description of the genus Sinomicrobium.</title>
        <authorList>
            <person name="Cheng B."/>
            <person name="Li C."/>
            <person name="Lai Q."/>
            <person name="Du M."/>
            <person name="Shao Z."/>
            <person name="Xu P."/>
            <person name="Yang C."/>
        </authorList>
    </citation>
    <scope>NUCLEOTIDE SEQUENCE [LARGE SCALE GENOMIC DNA]</scope>
    <source>
        <strain evidence="2 3">5DNS001</strain>
    </source>
</reference>
<protein>
    <submittedName>
        <fullName evidence="2">ATPase</fullName>
    </submittedName>
</protein>
<dbReference type="OrthoDB" id="5638848at2"/>
<feature type="domain" description="NadR/Ttd14 AAA" evidence="1">
    <location>
        <begin position="13"/>
        <end position="178"/>
    </location>
</feature>
<proteinExistence type="predicted"/>
<dbReference type="InterPro" id="IPR038727">
    <property type="entry name" value="NadR/Ttd14_AAA_dom"/>
</dbReference>
<dbReference type="Proteomes" id="UP000267469">
    <property type="component" value="Unassembled WGS sequence"/>
</dbReference>
<dbReference type="Gene3D" id="3.40.50.300">
    <property type="entry name" value="P-loop containing nucleotide triphosphate hydrolases"/>
    <property type="match status" value="1"/>
</dbReference>
<dbReference type="InterPro" id="IPR027417">
    <property type="entry name" value="P-loop_NTPase"/>
</dbReference>